<sequence>MHALPSILKFSNGRIWFKGSLLCLGGGSNMRSTANATPS</sequence>
<dbReference type="EMBL" id="GBXM01063765">
    <property type="protein sequence ID" value="JAH44812.1"/>
    <property type="molecule type" value="Transcribed_RNA"/>
</dbReference>
<reference evidence="1" key="1">
    <citation type="submission" date="2014-11" db="EMBL/GenBank/DDBJ databases">
        <authorList>
            <person name="Amaro Gonzalez C."/>
        </authorList>
    </citation>
    <scope>NUCLEOTIDE SEQUENCE</scope>
</reference>
<dbReference type="AlphaFoldDB" id="A0A0E9SUA0"/>
<organism evidence="1">
    <name type="scientific">Anguilla anguilla</name>
    <name type="common">European freshwater eel</name>
    <name type="synonym">Muraena anguilla</name>
    <dbReference type="NCBI Taxonomy" id="7936"/>
    <lineage>
        <taxon>Eukaryota</taxon>
        <taxon>Metazoa</taxon>
        <taxon>Chordata</taxon>
        <taxon>Craniata</taxon>
        <taxon>Vertebrata</taxon>
        <taxon>Euteleostomi</taxon>
        <taxon>Actinopterygii</taxon>
        <taxon>Neopterygii</taxon>
        <taxon>Teleostei</taxon>
        <taxon>Anguilliformes</taxon>
        <taxon>Anguillidae</taxon>
        <taxon>Anguilla</taxon>
    </lineage>
</organism>
<evidence type="ECO:0000313" key="1">
    <source>
        <dbReference type="EMBL" id="JAH44812.1"/>
    </source>
</evidence>
<proteinExistence type="predicted"/>
<name>A0A0E9SUA0_ANGAN</name>
<protein>
    <submittedName>
        <fullName evidence="1">Uncharacterized protein</fullName>
    </submittedName>
</protein>
<reference evidence="1" key="2">
    <citation type="journal article" date="2015" name="Fish Shellfish Immunol.">
        <title>Early steps in the European eel (Anguilla anguilla)-Vibrio vulnificus interaction in the gills: Role of the RtxA13 toxin.</title>
        <authorList>
            <person name="Callol A."/>
            <person name="Pajuelo D."/>
            <person name="Ebbesson L."/>
            <person name="Teles M."/>
            <person name="MacKenzie S."/>
            <person name="Amaro C."/>
        </authorList>
    </citation>
    <scope>NUCLEOTIDE SEQUENCE</scope>
</reference>
<accession>A0A0E9SUA0</accession>